<evidence type="ECO:0000313" key="3">
    <source>
        <dbReference type="EMBL" id="DBA05097.1"/>
    </source>
</evidence>
<dbReference type="PANTHER" id="PTHR40855">
    <property type="entry name" value="DIOX_N DOMAIN-CONTAINING PROTEIN"/>
    <property type="match status" value="1"/>
</dbReference>
<protein>
    <submittedName>
        <fullName evidence="3">Uncharacterized protein</fullName>
    </submittedName>
</protein>
<feature type="signal peptide" evidence="2">
    <location>
        <begin position="1"/>
        <end position="21"/>
    </location>
</feature>
<comment type="caution">
    <text evidence="3">The sequence shown here is derived from an EMBL/GenBank/DDBJ whole genome shotgun (WGS) entry which is preliminary data.</text>
</comment>
<keyword evidence="4" id="KW-1185">Reference proteome</keyword>
<dbReference type="EMBL" id="DAKRPA010000003">
    <property type="protein sequence ID" value="DBA05097.1"/>
    <property type="molecule type" value="Genomic_DNA"/>
</dbReference>
<evidence type="ECO:0000256" key="1">
    <source>
        <dbReference type="SAM" id="MobiDB-lite"/>
    </source>
</evidence>
<sequence length="440" mass="47185">MRRTCCLTFALVLVSTTIIQALPTLPVQSFDFATLQQDHHVLLDALKAIGIVAIKNVPRYATTRKQCLTAAMHCVNSPAAKQSGRLGFRTLNDGTQRTTISTKARVGHPAVSAPQVDCANYTSKLRDFSAVVDTAAVALANALDLSVEEGKDSLTDIVLTANHLDHLHQYVSPNMSFTDRTDGEDDQGDDQDDQDNNDGLSLSLHTDGGIAILMTVPQFNELDDGEEVAKDDIVAGPAASAGLVIQLPDSDDTVQPLLHEDELIVMVGDGMKAWTNTGLDINPVLHGMQMPRFDDKHGQVARLWYGKMLLMPEDRVMKNTGMAFGAYTNATTDYVTQERRLLDADFSSVACPPHTRLVATDQACALKQCQATKTSGASNGDCMKWCNAGGDTDQCAGSCECGGSAKDKGLHCWMQCMSASCAPGKQRVCAVSGAEATVCQ</sequence>
<dbReference type="SUPFAM" id="SSF51197">
    <property type="entry name" value="Clavaminate synthase-like"/>
    <property type="match status" value="1"/>
</dbReference>
<dbReference type="Gene3D" id="2.60.120.330">
    <property type="entry name" value="B-lactam Antibiotic, Isopenicillin N Synthase, Chain"/>
    <property type="match status" value="1"/>
</dbReference>
<feature type="chain" id="PRO_5043337768" evidence="2">
    <location>
        <begin position="22"/>
        <end position="440"/>
    </location>
</feature>
<gene>
    <name evidence="3" type="ORF">N0F65_000785</name>
</gene>
<name>A0AAV2ZKU2_9STRA</name>
<reference evidence="3" key="2">
    <citation type="journal article" date="2023" name="Microbiol Resour">
        <title>Decontamination and Annotation of the Draft Genome Sequence of the Oomycete Lagenidium giganteum ARSEF 373.</title>
        <authorList>
            <person name="Morgan W.R."/>
            <person name="Tartar A."/>
        </authorList>
    </citation>
    <scope>NUCLEOTIDE SEQUENCE</scope>
    <source>
        <strain evidence="3">ARSEF 373</strain>
    </source>
</reference>
<dbReference type="PANTHER" id="PTHR40855:SF1">
    <property type="entry name" value="CLAVAMINATE SYNTHASE-LIKE PROTEIN"/>
    <property type="match status" value="1"/>
</dbReference>
<dbReference type="Proteomes" id="UP001146120">
    <property type="component" value="Unassembled WGS sequence"/>
</dbReference>
<reference evidence="3" key="1">
    <citation type="submission" date="2022-11" db="EMBL/GenBank/DDBJ databases">
        <authorList>
            <person name="Morgan W.R."/>
            <person name="Tartar A."/>
        </authorList>
    </citation>
    <scope>NUCLEOTIDE SEQUENCE</scope>
    <source>
        <strain evidence="3">ARSEF 373</strain>
    </source>
</reference>
<evidence type="ECO:0000313" key="4">
    <source>
        <dbReference type="Proteomes" id="UP001146120"/>
    </source>
</evidence>
<dbReference type="AlphaFoldDB" id="A0AAV2ZKU2"/>
<dbReference type="InterPro" id="IPR027443">
    <property type="entry name" value="IPNS-like_sf"/>
</dbReference>
<organism evidence="3 4">
    <name type="scientific">Lagenidium giganteum</name>
    <dbReference type="NCBI Taxonomy" id="4803"/>
    <lineage>
        <taxon>Eukaryota</taxon>
        <taxon>Sar</taxon>
        <taxon>Stramenopiles</taxon>
        <taxon>Oomycota</taxon>
        <taxon>Peronosporomycetes</taxon>
        <taxon>Pythiales</taxon>
        <taxon>Pythiaceae</taxon>
    </lineage>
</organism>
<accession>A0AAV2ZKU2</accession>
<feature type="compositionally biased region" description="Acidic residues" evidence="1">
    <location>
        <begin position="182"/>
        <end position="196"/>
    </location>
</feature>
<feature type="region of interest" description="Disordered" evidence="1">
    <location>
        <begin position="174"/>
        <end position="201"/>
    </location>
</feature>
<evidence type="ECO:0000256" key="2">
    <source>
        <dbReference type="SAM" id="SignalP"/>
    </source>
</evidence>
<proteinExistence type="predicted"/>
<keyword evidence="2" id="KW-0732">Signal</keyword>